<dbReference type="PATRIC" id="fig|33014.5.peg.235"/>
<organism evidence="3 4">
    <name type="scientific">Clavibacter michiganensis subsp. insidiosus</name>
    <dbReference type="NCBI Taxonomy" id="33014"/>
    <lineage>
        <taxon>Bacteria</taxon>
        <taxon>Bacillati</taxon>
        <taxon>Actinomycetota</taxon>
        <taxon>Actinomycetes</taxon>
        <taxon>Micrococcales</taxon>
        <taxon>Microbacteriaceae</taxon>
        <taxon>Clavibacter</taxon>
    </lineage>
</organism>
<feature type="transmembrane region" description="Helical" evidence="2">
    <location>
        <begin position="447"/>
        <end position="465"/>
    </location>
</feature>
<dbReference type="Pfam" id="PF03929">
    <property type="entry name" value="PepSY_TM"/>
    <property type="match status" value="1"/>
</dbReference>
<dbReference type="EMBL" id="CP011043">
    <property type="protein sequence ID" value="AJW77923.1"/>
    <property type="molecule type" value="Genomic_DNA"/>
</dbReference>
<dbReference type="PANTHER" id="PTHR34219:SF1">
    <property type="entry name" value="PEPSY DOMAIN-CONTAINING PROTEIN"/>
    <property type="match status" value="1"/>
</dbReference>
<gene>
    <name evidence="3" type="ORF">VO01_01085</name>
</gene>
<keyword evidence="2" id="KW-0472">Membrane</keyword>
<reference evidence="3 4" key="1">
    <citation type="journal article" date="2015" name="Genome Announc.">
        <title>Complete Genome Sequence of Clavibacter michiganensis subsp. insidiosus R1-1 Using PacBio Single-Molecule Real-Time Technology.</title>
        <authorList>
            <person name="Lu Y."/>
            <person name="Samac D.A."/>
            <person name="Glazebrook J."/>
            <person name="Ishimaru C.A."/>
        </authorList>
    </citation>
    <scope>NUCLEOTIDE SEQUENCE [LARGE SCALE GENOMIC DNA]</scope>
    <source>
        <strain evidence="3 4">R1-1</strain>
    </source>
</reference>
<evidence type="ECO:0000313" key="3">
    <source>
        <dbReference type="EMBL" id="AJW77923.1"/>
    </source>
</evidence>
<dbReference type="HOGENOM" id="CLU_031962_3_1_11"/>
<protein>
    <submittedName>
        <fullName evidence="3">Peptidase</fullName>
    </submittedName>
</protein>
<sequence length="495" mass="51156">MTAVDDRADAAGPAAAPDAPAANAAPAAPAPAVTRPQRGWFLPLLLRLHFLAGILVGPFILVAALSGAAYALAPTAEQIVYAHELHAPATGSTVPLAAQVEAAEAVVGGSGTLVAVRPAPAPGDTTRVMFTGDGLIPSQTRAIFVDPADASIRGDLPVYGTSGALPLRTAISDFHRRLGLGDAGRIYSELAASWLGIVTLAGLGLWVARWRRAPRRRDLVRPDAKATGYRRILSWHASTGVWLVAGALFLSATGITWSQFGGQNVTDLRAALSWQTPTLTTALPGAGGGAASAADPHAGHHASATPRATPAVDPATFDDVLRVARGVNVNTGLVEITPPKDAASAWTVSEIQRSFPTEVDQVAVDGSTLQVVGRTDFADYPFPAKLARWGIDTHQGSMFGLPNQLLLAVTALGIAAMVVFGYLMWWKRRPGVARPGRPAPAGALVRAPWWGIAAVVAVGVGVGLFLPLVGIPLVGFVLLDALIAAARVHRAGAAA</sequence>
<dbReference type="RefSeq" id="WP_045526260.1">
    <property type="nucleotide sequence ID" value="NZ_CP011043.1"/>
</dbReference>
<feature type="region of interest" description="Disordered" evidence="1">
    <location>
        <begin position="285"/>
        <end position="311"/>
    </location>
</feature>
<evidence type="ECO:0000256" key="2">
    <source>
        <dbReference type="SAM" id="Phobius"/>
    </source>
</evidence>
<feature type="transmembrane region" description="Helical" evidence="2">
    <location>
        <begin position="405"/>
        <end position="426"/>
    </location>
</feature>
<accession>A0A0D5CE68</accession>
<feature type="transmembrane region" description="Helical" evidence="2">
    <location>
        <begin position="48"/>
        <end position="73"/>
    </location>
</feature>
<dbReference type="KEGG" id="cmh:VO01_01085"/>
<keyword evidence="2" id="KW-0812">Transmembrane</keyword>
<name>A0A0D5CE68_9MICO</name>
<dbReference type="InterPro" id="IPR005625">
    <property type="entry name" value="PepSY-ass_TM"/>
</dbReference>
<feature type="compositionally biased region" description="Low complexity" evidence="1">
    <location>
        <begin position="291"/>
        <end position="304"/>
    </location>
</feature>
<proteinExistence type="predicted"/>
<dbReference type="AlphaFoldDB" id="A0A0D5CE68"/>
<evidence type="ECO:0000313" key="4">
    <source>
        <dbReference type="Proteomes" id="UP000032604"/>
    </source>
</evidence>
<feature type="compositionally biased region" description="Low complexity" evidence="1">
    <location>
        <begin position="10"/>
        <end position="29"/>
    </location>
</feature>
<feature type="region of interest" description="Disordered" evidence="1">
    <location>
        <begin position="1"/>
        <end position="29"/>
    </location>
</feature>
<dbReference type="OrthoDB" id="9791166at2"/>
<feature type="transmembrane region" description="Helical" evidence="2">
    <location>
        <begin position="240"/>
        <end position="260"/>
    </location>
</feature>
<feature type="transmembrane region" description="Helical" evidence="2">
    <location>
        <begin position="186"/>
        <end position="208"/>
    </location>
</feature>
<dbReference type="Proteomes" id="UP000032604">
    <property type="component" value="Chromosome"/>
</dbReference>
<keyword evidence="2" id="KW-1133">Transmembrane helix</keyword>
<dbReference type="PANTHER" id="PTHR34219">
    <property type="entry name" value="IRON-REGULATED INNER MEMBRANE PROTEIN-RELATED"/>
    <property type="match status" value="1"/>
</dbReference>
<evidence type="ECO:0000256" key="1">
    <source>
        <dbReference type="SAM" id="MobiDB-lite"/>
    </source>
</evidence>